<dbReference type="Proteomes" id="UP001597521">
    <property type="component" value="Unassembled WGS sequence"/>
</dbReference>
<dbReference type="InterPro" id="IPR025962">
    <property type="entry name" value="SdpI/YhfL"/>
</dbReference>
<feature type="transmembrane region" description="Helical" evidence="1">
    <location>
        <begin position="163"/>
        <end position="182"/>
    </location>
</feature>
<dbReference type="PANTHER" id="PTHR37810:SF5">
    <property type="entry name" value="IMMUNITY PROTEIN SDPI"/>
    <property type="match status" value="1"/>
</dbReference>
<dbReference type="RefSeq" id="WP_386834114.1">
    <property type="nucleotide sequence ID" value="NZ_JBHUNP010000001.1"/>
</dbReference>
<evidence type="ECO:0000313" key="2">
    <source>
        <dbReference type="EMBL" id="MFD2648805.1"/>
    </source>
</evidence>
<feature type="transmembrane region" description="Helical" evidence="1">
    <location>
        <begin position="188"/>
        <end position="208"/>
    </location>
</feature>
<evidence type="ECO:0000313" key="3">
    <source>
        <dbReference type="Proteomes" id="UP001597521"/>
    </source>
</evidence>
<keyword evidence="1" id="KW-0472">Membrane</keyword>
<evidence type="ECO:0000256" key="1">
    <source>
        <dbReference type="SAM" id="Phobius"/>
    </source>
</evidence>
<feature type="transmembrane region" description="Helical" evidence="1">
    <location>
        <begin position="54"/>
        <end position="75"/>
    </location>
</feature>
<comment type="caution">
    <text evidence="2">The sequence shown here is derived from an EMBL/GenBank/DDBJ whole genome shotgun (WGS) entry which is preliminary data.</text>
</comment>
<keyword evidence="1" id="KW-0812">Transmembrane</keyword>
<organism evidence="2 3">
    <name type="scientific">Devosia albogilva</name>
    <dbReference type="NCBI Taxonomy" id="429726"/>
    <lineage>
        <taxon>Bacteria</taxon>
        <taxon>Pseudomonadati</taxon>
        <taxon>Pseudomonadota</taxon>
        <taxon>Alphaproteobacteria</taxon>
        <taxon>Hyphomicrobiales</taxon>
        <taxon>Devosiaceae</taxon>
        <taxon>Devosia</taxon>
    </lineage>
</organism>
<proteinExistence type="predicted"/>
<feature type="transmembrane region" description="Helical" evidence="1">
    <location>
        <begin position="12"/>
        <end position="34"/>
    </location>
</feature>
<accession>A0ABW5QM47</accession>
<feature type="transmembrane region" description="Helical" evidence="1">
    <location>
        <begin position="87"/>
        <end position="109"/>
    </location>
</feature>
<keyword evidence="3" id="KW-1185">Reference proteome</keyword>
<keyword evidence="1" id="KW-1133">Transmembrane helix</keyword>
<dbReference type="Pfam" id="PF13630">
    <property type="entry name" value="SdpI"/>
    <property type="match status" value="1"/>
</dbReference>
<dbReference type="PANTHER" id="PTHR37810">
    <property type="entry name" value="IMMUNITY PROTEIN SDPI"/>
    <property type="match status" value="1"/>
</dbReference>
<gene>
    <name evidence="2" type="ORF">ACFSX5_13520</name>
</gene>
<feature type="transmembrane region" description="Helical" evidence="1">
    <location>
        <begin position="115"/>
        <end position="134"/>
    </location>
</feature>
<dbReference type="InterPro" id="IPR026272">
    <property type="entry name" value="SdpI"/>
</dbReference>
<dbReference type="EMBL" id="JBHUNP010000001">
    <property type="protein sequence ID" value="MFD2648805.1"/>
    <property type="molecule type" value="Genomic_DNA"/>
</dbReference>
<sequence>MNRAILSRINLGLWVALVAVTLGGYLLIPSETWLPVHWGPSGEPDAFWPRDMALLMPPLIGLAVTLVFWAVGRFAPPAQLEASRHAWRTVVPALSGLFLTIQTGVVLVGLGYPDLMVRMICFAIGVMLVVLGNIMPKMQPNGLAGIRLPWLGDALVWQKTQRLGGLLFMVGGLVLLACAAFLGEPMYMFAALLIALLLPLVGTAFYSYRIAHRR</sequence>
<name>A0ABW5QM47_9HYPH</name>
<reference evidence="3" key="1">
    <citation type="journal article" date="2019" name="Int. J. Syst. Evol. Microbiol.">
        <title>The Global Catalogue of Microorganisms (GCM) 10K type strain sequencing project: providing services to taxonomists for standard genome sequencing and annotation.</title>
        <authorList>
            <consortium name="The Broad Institute Genomics Platform"/>
            <consortium name="The Broad Institute Genome Sequencing Center for Infectious Disease"/>
            <person name="Wu L."/>
            <person name="Ma J."/>
        </authorList>
    </citation>
    <scope>NUCLEOTIDE SEQUENCE [LARGE SCALE GENOMIC DNA]</scope>
    <source>
        <strain evidence="3">CCM 7427</strain>
    </source>
</reference>
<protein>
    <submittedName>
        <fullName evidence="2">SdpI family protein</fullName>
    </submittedName>
</protein>
<dbReference type="PIRSF" id="PIRSF038959">
    <property type="entry name" value="SdpI"/>
    <property type="match status" value="1"/>
</dbReference>